<dbReference type="GeneID" id="66935453"/>
<dbReference type="RefSeq" id="XP_043126588.1">
    <property type="nucleotide sequence ID" value="XM_043270653.1"/>
</dbReference>
<accession>A0A9P3F2X6</accession>
<comment type="caution">
    <text evidence="1">The sequence shown here is derived from an EMBL/GenBank/DDBJ whole genome shotgun (WGS) entry which is preliminary data.</text>
</comment>
<sequence length="381" mass="43619">MGQKEDYRDKYTLCSFFSVFLELRQTHRVHDVLGFAVSHPQEFRWTEKEGLAEFLTSVLTWMPRTIYRVLHYERMRDDGKLIDLVASAAARLETSVGEINSELATAKYLIENGRVSEGIQAWYEVASPDDPDVLDMRWFWAWSQIRLAAVCLYHPEIPFCDGSPLRLDKTAEFSDICLVISSWLRDHGDLVNARTALRGRVKESIELLLDDDPSNDNDAFISLLQTFLTAADSDEDLNGALYLTKAWYRDYLRGAQKDNPISEAVAVSCDDSGNFQDGVTESLNQVHLADDETQRPDEEVSERQTPYTIEYFAECSNCKCDMRSICHWYLCRSCPFMMLCDWCYHDIQSAICQSGASHPPGICDPRHEFYYTGPLNVCLRG</sequence>
<dbReference type="Proteomes" id="UP000710440">
    <property type="component" value="Unassembled WGS sequence"/>
</dbReference>
<name>A0A9P3F2X6_ASPVI</name>
<protein>
    <submittedName>
        <fullName evidence="1">Uncharacterized protein</fullName>
    </submittedName>
</protein>
<keyword evidence="2" id="KW-1185">Reference proteome</keyword>
<evidence type="ECO:0000313" key="2">
    <source>
        <dbReference type="Proteomes" id="UP000710440"/>
    </source>
</evidence>
<dbReference type="AlphaFoldDB" id="A0A9P3F2X6"/>
<reference evidence="1 2" key="1">
    <citation type="submission" date="2021-02" db="EMBL/GenBank/DDBJ databases">
        <title>Pan-genome distribution and transcriptional activeness of fungal secondary metabolism genes in Aspergillus section Fumigati.</title>
        <authorList>
            <person name="Takahashi H."/>
            <person name="Umemura M."/>
            <person name="Ninomiya A."/>
            <person name="Kusuya Y."/>
            <person name="Urayama S."/>
            <person name="Shimizu M."/>
            <person name="Watanabe A."/>
            <person name="Kamei K."/>
            <person name="Yaguchi T."/>
            <person name="Hagiwara D."/>
        </authorList>
    </citation>
    <scope>NUCLEOTIDE SEQUENCE [LARGE SCALE GENOMIC DNA]</scope>
    <source>
        <strain evidence="1 2">IFM 47045</strain>
    </source>
</reference>
<dbReference type="EMBL" id="BOPL01000005">
    <property type="protein sequence ID" value="GIK03402.1"/>
    <property type="molecule type" value="Genomic_DNA"/>
</dbReference>
<evidence type="ECO:0000313" key="1">
    <source>
        <dbReference type="EMBL" id="GIK03402.1"/>
    </source>
</evidence>
<dbReference type="OrthoDB" id="448455at2759"/>
<organism evidence="1 2">
    <name type="scientific">Aspergillus viridinutans</name>
    <dbReference type="NCBI Taxonomy" id="75553"/>
    <lineage>
        <taxon>Eukaryota</taxon>
        <taxon>Fungi</taxon>
        <taxon>Dikarya</taxon>
        <taxon>Ascomycota</taxon>
        <taxon>Pezizomycotina</taxon>
        <taxon>Eurotiomycetes</taxon>
        <taxon>Eurotiomycetidae</taxon>
        <taxon>Eurotiales</taxon>
        <taxon>Aspergillaceae</taxon>
        <taxon>Aspergillus</taxon>
        <taxon>Aspergillus subgen. Fumigati</taxon>
    </lineage>
</organism>
<proteinExistence type="predicted"/>
<gene>
    <name evidence="1" type="ORF">Aspvir_007471</name>
</gene>